<evidence type="ECO:0000256" key="3">
    <source>
        <dbReference type="ARBA" id="ARBA00022827"/>
    </source>
</evidence>
<evidence type="ECO:0000313" key="6">
    <source>
        <dbReference type="EMBL" id="SDB81106.1"/>
    </source>
</evidence>
<dbReference type="InterPro" id="IPR036188">
    <property type="entry name" value="FAD/NAD-bd_sf"/>
</dbReference>
<dbReference type="InterPro" id="IPR055178">
    <property type="entry name" value="RsdA/BaiN/AoA(So)-like_dom"/>
</dbReference>
<protein>
    <recommendedName>
        <fullName evidence="8">TIGR03862 family flavoprotein</fullName>
    </recommendedName>
</protein>
<reference evidence="7" key="1">
    <citation type="submission" date="2016-09" db="EMBL/GenBank/DDBJ databases">
        <authorList>
            <person name="Varghese N."/>
            <person name="Submissions S."/>
        </authorList>
    </citation>
    <scope>NUCLEOTIDE SEQUENCE [LARGE SCALE GENOMIC DNA]</scope>
    <source>
        <strain evidence="7">ANC 4422</strain>
    </source>
</reference>
<keyword evidence="7" id="KW-1185">Reference proteome</keyword>
<gene>
    <name evidence="6" type="ORF">SAMN05421733_10179</name>
</gene>
<evidence type="ECO:0000259" key="4">
    <source>
        <dbReference type="Pfam" id="PF03486"/>
    </source>
</evidence>
<name>A0A1G6GIU7_9GAMM</name>
<feature type="domain" description="RsdA/BaiN/AoA(So)-like Rossmann fold-like" evidence="4">
    <location>
        <begin position="5"/>
        <end position="392"/>
    </location>
</feature>
<evidence type="ECO:0008006" key="8">
    <source>
        <dbReference type="Google" id="ProtNLM"/>
    </source>
</evidence>
<dbReference type="InterPro" id="IPR023166">
    <property type="entry name" value="BaiN-like_dom_sf"/>
</dbReference>
<dbReference type="Pfam" id="PF03486">
    <property type="entry name" value="HI0933_like"/>
    <property type="match status" value="1"/>
</dbReference>
<evidence type="ECO:0000256" key="2">
    <source>
        <dbReference type="ARBA" id="ARBA00022630"/>
    </source>
</evidence>
<dbReference type="PANTHER" id="PTHR42887">
    <property type="entry name" value="OS12G0638800 PROTEIN"/>
    <property type="match status" value="1"/>
</dbReference>
<dbReference type="Gene3D" id="3.50.50.60">
    <property type="entry name" value="FAD/NAD(P)-binding domain"/>
    <property type="match status" value="1"/>
</dbReference>
<proteinExistence type="predicted"/>
<keyword evidence="2" id="KW-0285">Flavoprotein</keyword>
<dbReference type="Pfam" id="PF22780">
    <property type="entry name" value="HI0933_like_1st"/>
    <property type="match status" value="1"/>
</dbReference>
<dbReference type="NCBIfam" id="TIGR00275">
    <property type="entry name" value="aminoacetone oxidase family FAD-binding enzyme"/>
    <property type="match status" value="1"/>
</dbReference>
<dbReference type="RefSeq" id="WP_092746356.1">
    <property type="nucleotide sequence ID" value="NZ_FMYL01000001.1"/>
</dbReference>
<dbReference type="Gene3D" id="2.40.30.10">
    <property type="entry name" value="Translation factors"/>
    <property type="match status" value="1"/>
</dbReference>
<dbReference type="PANTHER" id="PTHR42887:SF1">
    <property type="entry name" value="BLR3961 PROTEIN"/>
    <property type="match status" value="1"/>
</dbReference>
<comment type="cofactor">
    <cofactor evidence="1">
        <name>FAD</name>
        <dbReference type="ChEBI" id="CHEBI:57692"/>
    </cofactor>
</comment>
<dbReference type="SUPFAM" id="SSF51905">
    <property type="entry name" value="FAD/NAD(P)-binding domain"/>
    <property type="match status" value="1"/>
</dbReference>
<accession>A0A1G6GIU7</accession>
<dbReference type="InterPro" id="IPR004792">
    <property type="entry name" value="BaiN-like"/>
</dbReference>
<evidence type="ECO:0000259" key="5">
    <source>
        <dbReference type="Pfam" id="PF22780"/>
    </source>
</evidence>
<dbReference type="OrthoDB" id="5288829at2"/>
<dbReference type="Gene3D" id="1.10.8.260">
    <property type="entry name" value="HI0933 insert domain-like"/>
    <property type="match status" value="1"/>
</dbReference>
<dbReference type="EMBL" id="FMYL01000001">
    <property type="protein sequence ID" value="SDB81106.1"/>
    <property type="molecule type" value="Genomic_DNA"/>
</dbReference>
<dbReference type="Proteomes" id="UP000242501">
    <property type="component" value="Unassembled WGS sequence"/>
</dbReference>
<dbReference type="InterPro" id="IPR022460">
    <property type="entry name" value="Flavoprotein_PP4765"/>
</dbReference>
<dbReference type="SUPFAM" id="SSF160996">
    <property type="entry name" value="HI0933 insert domain-like"/>
    <property type="match status" value="1"/>
</dbReference>
<dbReference type="STRING" id="1219383.SAMN05421733_10179"/>
<dbReference type="InterPro" id="IPR057661">
    <property type="entry name" value="RsdA/BaiN/AoA(So)_Rossmann"/>
</dbReference>
<organism evidence="6 7">
    <name type="scientific">Acinetobacter boissieri</name>
    <dbReference type="NCBI Taxonomy" id="1219383"/>
    <lineage>
        <taxon>Bacteria</taxon>
        <taxon>Pseudomonadati</taxon>
        <taxon>Pseudomonadota</taxon>
        <taxon>Gammaproteobacteria</taxon>
        <taxon>Moraxellales</taxon>
        <taxon>Moraxellaceae</taxon>
        <taxon>Acinetobacter</taxon>
    </lineage>
</organism>
<sequence length="399" mass="44553">MSRQSVAIVGAGPAGLMAAEVLSQHGYAVHVFEQMPSAARKFLMAGKTGLNISHAEPINDFIGRYDASDWLAPWVKKYDATWIQTWMLDLGISSYVGSSGRIFPVEMKAAPLLRAWLQRLQQHGVQFYYRHRCIDLSGNTLTLQTTRDEHIKDLSFDAIVLACGAISWQKLGSDGRWLHWLDAKQVTAFQASNAGVVRTWSDYMHPIFGQPLKGIRAWVDTEEHAVTGDIVITQYGLESGVVYRLNRELRAQALWSNTYTLSLDLLPNVSYEQLLRGLKQHKKQSLSNRLRKIGVDATKSTLLREVVDREHWHDAEKMAIHIKHLSIDLLGFRPIDEAISCAGGVMQTALTADLQLKSQPTVFCCGEMLDWDAPTGGYLLTACLASGRIAGHGVHNFLR</sequence>
<dbReference type="NCBIfam" id="TIGR03862">
    <property type="entry name" value="flavo_PP4765"/>
    <property type="match status" value="1"/>
</dbReference>
<evidence type="ECO:0000313" key="7">
    <source>
        <dbReference type="Proteomes" id="UP000242501"/>
    </source>
</evidence>
<feature type="domain" description="RsdA/BaiN/AoA(So)-like insert" evidence="5">
    <location>
        <begin position="191"/>
        <end position="340"/>
    </location>
</feature>
<evidence type="ECO:0000256" key="1">
    <source>
        <dbReference type="ARBA" id="ARBA00001974"/>
    </source>
</evidence>
<keyword evidence="3" id="KW-0274">FAD</keyword>
<dbReference type="AlphaFoldDB" id="A0A1G6GIU7"/>